<comment type="caution">
    <text evidence="1">The sequence shown here is derived from an EMBL/GenBank/DDBJ whole genome shotgun (WGS) entry which is preliminary data.</text>
</comment>
<dbReference type="Proteomes" id="UP000689195">
    <property type="component" value="Unassembled WGS sequence"/>
</dbReference>
<reference evidence="1" key="1">
    <citation type="submission" date="2021-01" db="EMBL/GenBank/DDBJ databases">
        <authorList>
            <consortium name="Genoscope - CEA"/>
            <person name="William W."/>
        </authorList>
    </citation>
    <scope>NUCLEOTIDE SEQUENCE</scope>
</reference>
<dbReference type="AlphaFoldDB" id="A0A8S1XEX3"/>
<keyword evidence="2" id="KW-1185">Reference proteome</keyword>
<name>A0A8S1XEX3_9CILI</name>
<dbReference type="EMBL" id="CAJJDO010000121">
    <property type="protein sequence ID" value="CAD8199489.1"/>
    <property type="molecule type" value="Genomic_DNA"/>
</dbReference>
<organism evidence="1 2">
    <name type="scientific">Paramecium pentaurelia</name>
    <dbReference type="NCBI Taxonomy" id="43138"/>
    <lineage>
        <taxon>Eukaryota</taxon>
        <taxon>Sar</taxon>
        <taxon>Alveolata</taxon>
        <taxon>Ciliophora</taxon>
        <taxon>Intramacronucleata</taxon>
        <taxon>Oligohymenophorea</taxon>
        <taxon>Peniculida</taxon>
        <taxon>Parameciidae</taxon>
        <taxon>Paramecium</taxon>
    </lineage>
</organism>
<protein>
    <submittedName>
        <fullName evidence="1">Uncharacterized protein</fullName>
    </submittedName>
</protein>
<evidence type="ECO:0000313" key="2">
    <source>
        <dbReference type="Proteomes" id="UP000689195"/>
    </source>
</evidence>
<evidence type="ECO:0000313" key="1">
    <source>
        <dbReference type="EMBL" id="CAD8199489.1"/>
    </source>
</evidence>
<sequence length="47" mass="5558">MQVQSNENKLMIFQILLENEDQHYLGIQGEDCKIVRPLTDNQLIEKQ</sequence>
<accession>A0A8S1XEX3</accession>
<proteinExistence type="predicted"/>
<gene>
    <name evidence="1" type="ORF">PPENT_87.1.T1210205</name>
</gene>